<keyword evidence="2" id="KW-1185">Reference proteome</keyword>
<dbReference type="Proteomes" id="UP000009311">
    <property type="component" value="Unassembled WGS sequence"/>
</dbReference>
<dbReference type="EMBL" id="CAKD01000021">
    <property type="protein sequence ID" value="CCI85388.1"/>
    <property type="molecule type" value="Genomic_DNA"/>
</dbReference>
<dbReference type="RefSeq" id="WP_009559940.1">
    <property type="nucleotide sequence ID" value="NZ_AYZN01000001.1"/>
</dbReference>
<organism evidence="1 2">
    <name type="scientific">Lactobacillus pasteurii DSM 23907 = CRBIP 24.76</name>
    <dbReference type="NCBI Taxonomy" id="1423790"/>
    <lineage>
        <taxon>Bacteria</taxon>
        <taxon>Bacillati</taxon>
        <taxon>Bacillota</taxon>
        <taxon>Bacilli</taxon>
        <taxon>Lactobacillales</taxon>
        <taxon>Lactobacillaceae</taxon>
        <taxon>Lactobacillus</taxon>
    </lineage>
</organism>
<name>I7LE15_9LACO</name>
<comment type="caution">
    <text evidence="1">The sequence shown here is derived from an EMBL/GenBank/DDBJ whole genome shotgun (WGS) entry which is preliminary data.</text>
</comment>
<dbReference type="AlphaFoldDB" id="I7LE15"/>
<dbReference type="STRING" id="1423790.BN53_04710"/>
<evidence type="ECO:0000313" key="1">
    <source>
        <dbReference type="EMBL" id="CCI85388.1"/>
    </source>
</evidence>
<gene>
    <name evidence="1" type="ORF">BN53_04710</name>
</gene>
<dbReference type="eggNOG" id="ENOG5030489">
    <property type="taxonomic scope" value="Bacteria"/>
</dbReference>
<sequence>MNSQENLYQLAKESDAQGKLEEAIQYLEDALRIGYSKKIAVYLSRLYCKNDQNDQAYSLIKEESDLFSDQNIFDTYCQILSRNNFFIEAEELQRQLNQKLNLVIEPVSESEQNKIMADFRNQKEVTLSDYQQLLKLNLSNFMNFAQSLLLDPTTNFAVRISLCEDLIRLKIDEEISVLVLGKLEKFIPLQTELMQKSPIYREIMYGVGDRYRNRPNQLPYVIGEVNLFVGQLYPLLANYISNTASFTRNMLDFIENRNGHEDQLLLEKIASNLPK</sequence>
<evidence type="ECO:0000313" key="2">
    <source>
        <dbReference type="Proteomes" id="UP000009311"/>
    </source>
</evidence>
<dbReference type="PATRIC" id="fig|1423790.3.peg.361"/>
<dbReference type="OrthoDB" id="2304952at2"/>
<reference evidence="1 2" key="1">
    <citation type="submission" date="2012-06" db="EMBL/GenBank/DDBJ databases">
        <title>Draft Genome Sequence of Lactobacillus pasteurii CRBIP 24.76T.</title>
        <authorList>
            <person name="Cousin S."/>
            <person name="Bouchier C."/>
            <person name="Loux V."/>
            <person name="Ma L."/>
            <person name="Creno S."/>
            <person name="Bizet C."/>
            <person name="Clermont D."/>
        </authorList>
    </citation>
    <scope>NUCLEOTIDE SEQUENCE [LARGE SCALE GENOMIC DNA]</scope>
    <source>
        <strain evidence="2">CRBIP 24.76T</strain>
    </source>
</reference>
<protein>
    <submittedName>
        <fullName evidence="1">TPR repeat-containing protein</fullName>
    </submittedName>
</protein>
<proteinExistence type="predicted"/>
<accession>I7LE15</accession>